<keyword evidence="2" id="KW-1185">Reference proteome</keyword>
<sequence length="129" mass="14335">MVKHDGTVEYTTTLAPQGRHRSGMAGRSAVRLGHFVYLRKNIDANDVPSSCSSHLVHTLNTIDDGFPSALPSVRSETLSRTSPRSRHEKKMRSVIFAYNNDGNARDRKVTTAAHDRHTYNLPGLCLFVS</sequence>
<dbReference type="Proteomes" id="UP000499080">
    <property type="component" value="Unassembled WGS sequence"/>
</dbReference>
<dbReference type="AlphaFoldDB" id="A0A4Y2N0Z3"/>
<name>A0A4Y2N0Z3_ARAVE</name>
<evidence type="ECO:0000313" key="2">
    <source>
        <dbReference type="Proteomes" id="UP000499080"/>
    </source>
</evidence>
<comment type="caution">
    <text evidence="1">The sequence shown here is derived from an EMBL/GenBank/DDBJ whole genome shotgun (WGS) entry which is preliminary data.</text>
</comment>
<accession>A0A4Y2N0Z3</accession>
<gene>
    <name evidence="1" type="ORF">AVEN_7312_1</name>
</gene>
<protein>
    <submittedName>
        <fullName evidence="1">Uncharacterized protein</fullName>
    </submittedName>
</protein>
<evidence type="ECO:0000313" key="1">
    <source>
        <dbReference type="EMBL" id="GBN32532.1"/>
    </source>
</evidence>
<proteinExistence type="predicted"/>
<dbReference type="EMBL" id="BGPR01125570">
    <property type="protein sequence ID" value="GBN32532.1"/>
    <property type="molecule type" value="Genomic_DNA"/>
</dbReference>
<organism evidence="1 2">
    <name type="scientific">Araneus ventricosus</name>
    <name type="common">Orbweaver spider</name>
    <name type="synonym">Epeira ventricosa</name>
    <dbReference type="NCBI Taxonomy" id="182803"/>
    <lineage>
        <taxon>Eukaryota</taxon>
        <taxon>Metazoa</taxon>
        <taxon>Ecdysozoa</taxon>
        <taxon>Arthropoda</taxon>
        <taxon>Chelicerata</taxon>
        <taxon>Arachnida</taxon>
        <taxon>Araneae</taxon>
        <taxon>Araneomorphae</taxon>
        <taxon>Entelegynae</taxon>
        <taxon>Araneoidea</taxon>
        <taxon>Araneidae</taxon>
        <taxon>Araneus</taxon>
    </lineage>
</organism>
<reference evidence="1 2" key="1">
    <citation type="journal article" date="2019" name="Sci. Rep.">
        <title>Orb-weaving spider Araneus ventricosus genome elucidates the spidroin gene catalogue.</title>
        <authorList>
            <person name="Kono N."/>
            <person name="Nakamura H."/>
            <person name="Ohtoshi R."/>
            <person name="Moran D.A.P."/>
            <person name="Shinohara A."/>
            <person name="Yoshida Y."/>
            <person name="Fujiwara M."/>
            <person name="Mori M."/>
            <person name="Tomita M."/>
            <person name="Arakawa K."/>
        </authorList>
    </citation>
    <scope>NUCLEOTIDE SEQUENCE [LARGE SCALE GENOMIC DNA]</scope>
</reference>